<dbReference type="OrthoDB" id="566238at2759"/>
<dbReference type="EMBL" id="KV878340">
    <property type="protein sequence ID" value="OJJ47718.1"/>
    <property type="molecule type" value="Genomic_DNA"/>
</dbReference>
<dbReference type="PANTHER" id="PTHR44086:SF10">
    <property type="entry name" value="THIOSULFATE SULFURTRANSFERASE_RHODANESE-LIKE DOMAIN-CONTAINING PROTEIN 3"/>
    <property type="match status" value="1"/>
</dbReference>
<dbReference type="CDD" id="cd01519">
    <property type="entry name" value="RHOD_HSP67B2"/>
    <property type="match status" value="1"/>
</dbReference>
<dbReference type="VEuPathDB" id="FungiDB:ASPZODRAFT_141289"/>
<evidence type="ECO:0000313" key="4">
    <source>
        <dbReference type="Proteomes" id="UP000184188"/>
    </source>
</evidence>
<evidence type="ECO:0000313" key="3">
    <source>
        <dbReference type="EMBL" id="OJJ47718.1"/>
    </source>
</evidence>
<dbReference type="Proteomes" id="UP000184188">
    <property type="component" value="Unassembled WGS sequence"/>
</dbReference>
<keyword evidence="4" id="KW-1185">Reference proteome</keyword>
<dbReference type="SUPFAM" id="SSF52821">
    <property type="entry name" value="Rhodanese/Cell cycle control phosphatase"/>
    <property type="match status" value="1"/>
</dbReference>
<dbReference type="GO" id="GO:0004792">
    <property type="term" value="F:thiosulfate-cyanide sulfurtransferase activity"/>
    <property type="evidence" value="ECO:0007669"/>
    <property type="project" value="TreeGrafter"/>
</dbReference>
<gene>
    <name evidence="3" type="ORF">ASPZODRAFT_141289</name>
</gene>
<accession>A0A1L9SKI8</accession>
<dbReference type="STRING" id="1073090.A0A1L9SKI8"/>
<protein>
    <recommendedName>
        <fullName evidence="2">Rhodanese domain-containing protein</fullName>
    </recommendedName>
</protein>
<dbReference type="PANTHER" id="PTHR44086">
    <property type="entry name" value="THIOSULFATE SULFURTRANSFERASE RDL2, MITOCHONDRIAL-RELATED"/>
    <property type="match status" value="1"/>
</dbReference>
<name>A0A1L9SKI8_9EURO</name>
<dbReference type="Pfam" id="PF00581">
    <property type="entry name" value="Rhodanese"/>
    <property type="match status" value="1"/>
</dbReference>
<dbReference type="GO" id="GO:0005739">
    <property type="term" value="C:mitochondrion"/>
    <property type="evidence" value="ECO:0007669"/>
    <property type="project" value="TreeGrafter"/>
</dbReference>
<evidence type="ECO:0000259" key="2">
    <source>
        <dbReference type="PROSITE" id="PS50206"/>
    </source>
</evidence>
<reference evidence="4" key="1">
    <citation type="journal article" date="2017" name="Genome Biol.">
        <title>Comparative genomics reveals high biological diversity and specific adaptations in the industrially and medically important fungal genus Aspergillus.</title>
        <authorList>
            <person name="de Vries R.P."/>
            <person name="Riley R."/>
            <person name="Wiebenga A."/>
            <person name="Aguilar-Osorio G."/>
            <person name="Amillis S."/>
            <person name="Uchima C.A."/>
            <person name="Anderluh G."/>
            <person name="Asadollahi M."/>
            <person name="Askin M."/>
            <person name="Barry K."/>
            <person name="Battaglia E."/>
            <person name="Bayram O."/>
            <person name="Benocci T."/>
            <person name="Braus-Stromeyer S.A."/>
            <person name="Caldana C."/>
            <person name="Canovas D."/>
            <person name="Cerqueira G.C."/>
            <person name="Chen F."/>
            <person name="Chen W."/>
            <person name="Choi C."/>
            <person name="Clum A."/>
            <person name="Dos Santos R.A."/>
            <person name="Damasio A.R."/>
            <person name="Diallinas G."/>
            <person name="Emri T."/>
            <person name="Fekete E."/>
            <person name="Flipphi M."/>
            <person name="Freyberg S."/>
            <person name="Gallo A."/>
            <person name="Gournas C."/>
            <person name="Habgood R."/>
            <person name="Hainaut M."/>
            <person name="Harispe M.L."/>
            <person name="Henrissat B."/>
            <person name="Hilden K.S."/>
            <person name="Hope R."/>
            <person name="Hossain A."/>
            <person name="Karabika E."/>
            <person name="Karaffa L."/>
            <person name="Karanyi Z."/>
            <person name="Krasevec N."/>
            <person name="Kuo A."/>
            <person name="Kusch H."/>
            <person name="LaButti K."/>
            <person name="Lagendijk E.L."/>
            <person name="Lapidus A."/>
            <person name="Levasseur A."/>
            <person name="Lindquist E."/>
            <person name="Lipzen A."/>
            <person name="Logrieco A.F."/>
            <person name="MacCabe A."/>
            <person name="Maekelae M.R."/>
            <person name="Malavazi I."/>
            <person name="Melin P."/>
            <person name="Meyer V."/>
            <person name="Mielnichuk N."/>
            <person name="Miskei M."/>
            <person name="Molnar A.P."/>
            <person name="Mule G."/>
            <person name="Ngan C.Y."/>
            <person name="Orejas M."/>
            <person name="Orosz E."/>
            <person name="Ouedraogo J.P."/>
            <person name="Overkamp K.M."/>
            <person name="Park H.-S."/>
            <person name="Perrone G."/>
            <person name="Piumi F."/>
            <person name="Punt P.J."/>
            <person name="Ram A.F."/>
            <person name="Ramon A."/>
            <person name="Rauscher S."/>
            <person name="Record E."/>
            <person name="Riano-Pachon D.M."/>
            <person name="Robert V."/>
            <person name="Roehrig J."/>
            <person name="Ruller R."/>
            <person name="Salamov A."/>
            <person name="Salih N.S."/>
            <person name="Samson R.A."/>
            <person name="Sandor E."/>
            <person name="Sanguinetti M."/>
            <person name="Schuetze T."/>
            <person name="Sepcic K."/>
            <person name="Shelest E."/>
            <person name="Sherlock G."/>
            <person name="Sophianopoulou V."/>
            <person name="Squina F.M."/>
            <person name="Sun H."/>
            <person name="Susca A."/>
            <person name="Todd R.B."/>
            <person name="Tsang A."/>
            <person name="Unkles S.E."/>
            <person name="van de Wiele N."/>
            <person name="van Rossen-Uffink D."/>
            <person name="Oliveira J.V."/>
            <person name="Vesth T.C."/>
            <person name="Visser J."/>
            <person name="Yu J.-H."/>
            <person name="Zhou M."/>
            <person name="Andersen M.R."/>
            <person name="Archer D.B."/>
            <person name="Baker S.E."/>
            <person name="Benoit I."/>
            <person name="Brakhage A.A."/>
            <person name="Braus G.H."/>
            <person name="Fischer R."/>
            <person name="Frisvad J.C."/>
            <person name="Goldman G.H."/>
            <person name="Houbraken J."/>
            <person name="Oakley B."/>
            <person name="Pocsi I."/>
            <person name="Scazzocchio C."/>
            <person name="Seiboth B."/>
            <person name="vanKuyk P.A."/>
            <person name="Wortman J."/>
            <person name="Dyer P.S."/>
            <person name="Grigoriev I.V."/>
        </authorList>
    </citation>
    <scope>NUCLEOTIDE SEQUENCE [LARGE SCALE GENOMIC DNA]</scope>
    <source>
        <strain evidence="4">CBS 506.65</strain>
    </source>
</reference>
<feature type="region of interest" description="Disordered" evidence="1">
    <location>
        <begin position="54"/>
        <end position="73"/>
    </location>
</feature>
<dbReference type="GeneID" id="34611202"/>
<dbReference type="SMART" id="SM00450">
    <property type="entry name" value="RHOD"/>
    <property type="match status" value="1"/>
</dbReference>
<evidence type="ECO:0000256" key="1">
    <source>
        <dbReference type="SAM" id="MobiDB-lite"/>
    </source>
</evidence>
<dbReference type="RefSeq" id="XP_022582228.1">
    <property type="nucleotide sequence ID" value="XM_022724737.1"/>
</dbReference>
<sequence length="224" mass="24446">MATLQPFRRTLAGSSFRTTLVLRRNGVSAVTPSLFVHGVKRLTTGTNTLNRSKIQSADERQPRQGLKQQQLRYSSQGDTPAFKQWGFEDINAALDANEASPSLTPQKNLILIDVREPAELLATGTIPGAVCIPLASQPDAIFLTPQEFETRFGFPKPGEADGDADAVAKTAPIVFFCKAGVRARAAAQLAVQAGYDPERVGVYSGSWLDWADKKGRVEKWEKDE</sequence>
<proteinExistence type="predicted"/>
<dbReference type="InterPro" id="IPR001763">
    <property type="entry name" value="Rhodanese-like_dom"/>
</dbReference>
<dbReference type="AlphaFoldDB" id="A0A1L9SKI8"/>
<dbReference type="Gene3D" id="3.40.250.10">
    <property type="entry name" value="Rhodanese-like domain"/>
    <property type="match status" value="1"/>
</dbReference>
<organism evidence="3 4">
    <name type="scientific">Penicilliopsis zonata CBS 506.65</name>
    <dbReference type="NCBI Taxonomy" id="1073090"/>
    <lineage>
        <taxon>Eukaryota</taxon>
        <taxon>Fungi</taxon>
        <taxon>Dikarya</taxon>
        <taxon>Ascomycota</taxon>
        <taxon>Pezizomycotina</taxon>
        <taxon>Eurotiomycetes</taxon>
        <taxon>Eurotiomycetidae</taxon>
        <taxon>Eurotiales</taxon>
        <taxon>Aspergillaceae</taxon>
        <taxon>Penicilliopsis</taxon>
    </lineage>
</organism>
<feature type="domain" description="Rhodanese" evidence="2">
    <location>
        <begin position="105"/>
        <end position="219"/>
    </location>
</feature>
<dbReference type="PROSITE" id="PS50206">
    <property type="entry name" value="RHODANESE_3"/>
    <property type="match status" value="1"/>
</dbReference>
<dbReference type="InterPro" id="IPR036873">
    <property type="entry name" value="Rhodanese-like_dom_sf"/>
</dbReference>